<comment type="similarity">
    <text evidence="1 6">Belongs to the aldehyde dehydrogenase family.</text>
</comment>
<feature type="active site" evidence="5">
    <location>
        <position position="248"/>
    </location>
</feature>
<comment type="caution">
    <text evidence="8">The sequence shown here is derived from an EMBL/GenBank/DDBJ whole genome shotgun (WGS) entry which is preliminary data.</text>
</comment>
<protein>
    <submittedName>
        <fullName evidence="8">Betaine-aldehyde dehydrogenase</fullName>
    </submittedName>
</protein>
<dbReference type="Gene3D" id="3.40.605.10">
    <property type="entry name" value="Aldehyde Dehydrogenase, Chain A, domain 1"/>
    <property type="match status" value="1"/>
</dbReference>
<dbReference type="InterPro" id="IPR015590">
    <property type="entry name" value="Aldehyde_DH_dom"/>
</dbReference>
<organism evidence="8 9">
    <name type="scientific">Marinomonas communis</name>
    <dbReference type="NCBI Taxonomy" id="28254"/>
    <lineage>
        <taxon>Bacteria</taxon>
        <taxon>Pseudomonadati</taxon>
        <taxon>Pseudomonadota</taxon>
        <taxon>Gammaproteobacteria</taxon>
        <taxon>Oceanospirillales</taxon>
        <taxon>Oceanospirillaceae</taxon>
        <taxon>Marinomonas</taxon>
    </lineage>
</organism>
<dbReference type="Proteomes" id="UP000295729">
    <property type="component" value="Unassembled WGS sequence"/>
</dbReference>
<name>A0A4R6X775_9GAMM</name>
<dbReference type="Pfam" id="PF00171">
    <property type="entry name" value="Aldedh"/>
    <property type="match status" value="1"/>
</dbReference>
<evidence type="ECO:0000313" key="8">
    <source>
        <dbReference type="EMBL" id="TDR14922.1"/>
    </source>
</evidence>
<dbReference type="FunFam" id="3.40.309.10:FF:000012">
    <property type="entry name" value="Betaine aldehyde dehydrogenase"/>
    <property type="match status" value="1"/>
</dbReference>
<dbReference type="AlphaFoldDB" id="A0A4R6X775"/>
<dbReference type="PROSITE" id="PS00687">
    <property type="entry name" value="ALDEHYDE_DEHYDR_GLU"/>
    <property type="match status" value="1"/>
</dbReference>
<reference evidence="8 9" key="1">
    <citation type="submission" date="2019-03" db="EMBL/GenBank/DDBJ databases">
        <title>Genomic Encyclopedia of Type Strains, Phase IV (KMG-IV): sequencing the most valuable type-strain genomes for metagenomic binning, comparative biology and taxonomic classification.</title>
        <authorList>
            <person name="Goeker M."/>
        </authorList>
    </citation>
    <scope>NUCLEOTIDE SEQUENCE [LARGE SCALE GENOMIC DNA]</scope>
    <source>
        <strain evidence="8 9">DSM 5604</strain>
    </source>
</reference>
<dbReference type="PANTHER" id="PTHR43860">
    <property type="entry name" value="BETAINE ALDEHYDE DEHYDROGENASE"/>
    <property type="match status" value="1"/>
</dbReference>
<dbReference type="InterPro" id="IPR016162">
    <property type="entry name" value="Ald_DH_N"/>
</dbReference>
<evidence type="ECO:0000256" key="5">
    <source>
        <dbReference type="PROSITE-ProRule" id="PRU10007"/>
    </source>
</evidence>
<feature type="domain" description="Aldehyde dehydrogenase" evidence="7">
    <location>
        <begin position="11"/>
        <end position="473"/>
    </location>
</feature>
<dbReference type="OrthoDB" id="9812625at2"/>
<dbReference type="GO" id="GO:0016620">
    <property type="term" value="F:oxidoreductase activity, acting on the aldehyde or oxo group of donors, NAD or NADP as acceptor"/>
    <property type="evidence" value="ECO:0007669"/>
    <property type="project" value="InterPro"/>
</dbReference>
<dbReference type="PROSITE" id="PS00070">
    <property type="entry name" value="ALDEHYDE_DEHYDR_CYS"/>
    <property type="match status" value="1"/>
</dbReference>
<evidence type="ECO:0000256" key="4">
    <source>
        <dbReference type="ARBA" id="ARBA00037921"/>
    </source>
</evidence>
<dbReference type="InterPro" id="IPR016163">
    <property type="entry name" value="Ald_DH_C"/>
</dbReference>
<dbReference type="InterPro" id="IPR016161">
    <property type="entry name" value="Ald_DH/histidinol_DH"/>
</dbReference>
<evidence type="ECO:0000313" key="9">
    <source>
        <dbReference type="Proteomes" id="UP000295729"/>
    </source>
</evidence>
<dbReference type="RefSeq" id="WP_133559562.1">
    <property type="nucleotide sequence ID" value="NZ_SNZA01000001.1"/>
</dbReference>
<keyword evidence="2 6" id="KW-0560">Oxidoreductase</keyword>
<dbReference type="EMBL" id="SNZA01000001">
    <property type="protein sequence ID" value="TDR14922.1"/>
    <property type="molecule type" value="Genomic_DNA"/>
</dbReference>
<dbReference type="Gene3D" id="3.40.309.10">
    <property type="entry name" value="Aldehyde Dehydrogenase, Chain A, domain 2"/>
    <property type="match status" value="1"/>
</dbReference>
<dbReference type="InterPro" id="IPR029510">
    <property type="entry name" value="Ald_DH_CS_GLU"/>
</dbReference>
<evidence type="ECO:0000259" key="7">
    <source>
        <dbReference type="Pfam" id="PF00171"/>
    </source>
</evidence>
<evidence type="ECO:0000256" key="6">
    <source>
        <dbReference type="RuleBase" id="RU003345"/>
    </source>
</evidence>
<dbReference type="InterPro" id="IPR016160">
    <property type="entry name" value="Ald_DH_CS_CYS"/>
</dbReference>
<evidence type="ECO:0000256" key="3">
    <source>
        <dbReference type="ARBA" id="ARBA00023027"/>
    </source>
</evidence>
<proteinExistence type="inferred from homology"/>
<evidence type="ECO:0000256" key="2">
    <source>
        <dbReference type="ARBA" id="ARBA00023002"/>
    </source>
</evidence>
<keyword evidence="9" id="KW-1185">Reference proteome</keyword>
<evidence type="ECO:0000256" key="1">
    <source>
        <dbReference type="ARBA" id="ARBA00009986"/>
    </source>
</evidence>
<accession>A0A4R6X775</accession>
<dbReference type="SUPFAM" id="SSF53720">
    <property type="entry name" value="ALDH-like"/>
    <property type="match status" value="1"/>
</dbReference>
<dbReference type="FunFam" id="3.40.605.10:FF:000007">
    <property type="entry name" value="NAD/NADP-dependent betaine aldehyde dehydrogenase"/>
    <property type="match status" value="1"/>
</dbReference>
<sequence length="488" mass="53071">MQTKLYINGEFVDAEHGATLDIINPADESIIATIANSSSQDAANAVQAARHAFDSGEWSGLTGKERARYLYAMGDAIRNNLQAISEMETLDNGKPYPEAEWDITDAADCFSFYAQLAEELDENPEEEIKLGDDRFTSKAIRQPIGVAGLIVPFNFPLLMAAWKVAPALAAGCTAVLKPSTQTPMTALWLAQIAHEVGLPKGVLNIVTGGGSGITSSPLVDKLAFTGSVETGSTVMKAAAAGIKPVTLELGGKSALLIFDDTDIDAAVEWTMFGIFWNKGEVCSATSRVLVHENIYDAFMEKLIAETRKIKIGHGLEEGIKMGPAVSEKQYNDVLNYIQIGIDEGCNLVSGGKRPDGFDKGYFIKPTIFADVDPQARIWKEEIFGPVVCIRSFATEEEAVKLANDSEFGLAAAVMSKDKSRLDRVSRNLDAGIIWTNCSQPTFVEAPWGGRKKSGIGRELGHWGLSNYLTTKQITDFHSEEPWGWYLEN</sequence>
<dbReference type="CDD" id="cd07110">
    <property type="entry name" value="ALDH_F10_BADH"/>
    <property type="match status" value="1"/>
</dbReference>
<keyword evidence="3" id="KW-0520">NAD</keyword>
<gene>
    <name evidence="8" type="ORF">C8D85_0272</name>
</gene>
<dbReference type="PANTHER" id="PTHR43860:SF2">
    <property type="entry name" value="BETAINE ALDEHYDE DEHYDROGENASE-RELATED"/>
    <property type="match status" value="1"/>
</dbReference>
<comment type="pathway">
    <text evidence="4">Amine and polyamine biosynthesis; betaine biosynthesis via choline pathway; betaine from betaine aldehyde: step 1/1.</text>
</comment>